<comment type="caution">
    <text evidence="1">The sequence shown here is derived from an EMBL/GenBank/DDBJ whole genome shotgun (WGS) entry which is preliminary data.</text>
</comment>
<organism evidence="1 2">
    <name type="scientific">Lentzea pudingi</name>
    <dbReference type="NCBI Taxonomy" id="1789439"/>
    <lineage>
        <taxon>Bacteria</taxon>
        <taxon>Bacillati</taxon>
        <taxon>Actinomycetota</taxon>
        <taxon>Actinomycetes</taxon>
        <taxon>Pseudonocardiales</taxon>
        <taxon>Pseudonocardiaceae</taxon>
        <taxon>Lentzea</taxon>
    </lineage>
</organism>
<accession>A0ABQ2I546</accession>
<dbReference type="InterPro" id="IPR011042">
    <property type="entry name" value="6-blade_b-propeller_TolB-like"/>
</dbReference>
<name>A0ABQ2I546_9PSEU</name>
<protein>
    <submittedName>
        <fullName evidence="1">TolB-like translocation protein signal peptide</fullName>
    </submittedName>
</protein>
<dbReference type="SUPFAM" id="SSF69304">
    <property type="entry name" value="Tricorn protease N-terminal domain"/>
    <property type="match status" value="1"/>
</dbReference>
<evidence type="ECO:0000313" key="2">
    <source>
        <dbReference type="Proteomes" id="UP000597656"/>
    </source>
</evidence>
<evidence type="ECO:0000313" key="1">
    <source>
        <dbReference type="EMBL" id="GGM99059.1"/>
    </source>
</evidence>
<gene>
    <name evidence="1" type="ORF">GCM10011609_41630</name>
</gene>
<dbReference type="EMBL" id="BMNC01000005">
    <property type="protein sequence ID" value="GGM99059.1"/>
    <property type="molecule type" value="Genomic_DNA"/>
</dbReference>
<dbReference type="Gene3D" id="2.120.10.30">
    <property type="entry name" value="TolB, C-terminal domain"/>
    <property type="match status" value="1"/>
</dbReference>
<keyword evidence="2" id="KW-1185">Reference proteome</keyword>
<sequence>MRILIVVAAVIALGAGATAYALRAPDAVSVAVEAGPVELSSGRLMFVDEVSGRVASVPLADPSGPRRVSSLSCKRFFASGGQGLCLADASGPLPGATAVFVDRGLAERRRVEVDGVPNRAKLSADGRMASWTTFVTGDSYAQAGTFSTRTAIFDQQTEAYASNIEGTSVSGMKTVNDMNWWGVTFAPDDRTYYATLSTGGKTYLVQGDAVDESAKPLRENAECPSLSPDGKRVAFKKRVAGDGVRPWRQHVLDLTTMVETPLAETRGIDDQVVWLDNDTIAYGLPGEGIWAVRANGEGAPRQLVPHASSPSVVLGQAKG</sequence>
<proteinExistence type="predicted"/>
<reference evidence="2" key="1">
    <citation type="journal article" date="2019" name="Int. J. Syst. Evol. Microbiol.">
        <title>The Global Catalogue of Microorganisms (GCM) 10K type strain sequencing project: providing services to taxonomists for standard genome sequencing and annotation.</title>
        <authorList>
            <consortium name="The Broad Institute Genomics Platform"/>
            <consortium name="The Broad Institute Genome Sequencing Center for Infectious Disease"/>
            <person name="Wu L."/>
            <person name="Ma J."/>
        </authorList>
    </citation>
    <scope>NUCLEOTIDE SEQUENCE [LARGE SCALE GENOMIC DNA]</scope>
    <source>
        <strain evidence="2">CGMCC 4.7319</strain>
    </source>
</reference>
<dbReference type="Proteomes" id="UP000597656">
    <property type="component" value="Unassembled WGS sequence"/>
</dbReference>